<gene>
    <name evidence="3" type="ORF">RND81_03G229500</name>
</gene>
<feature type="region of interest" description="Disordered" evidence="1">
    <location>
        <begin position="1"/>
        <end position="24"/>
    </location>
</feature>
<name>A0AAW1M9K6_SAPOF</name>
<evidence type="ECO:0000256" key="1">
    <source>
        <dbReference type="SAM" id="MobiDB-lite"/>
    </source>
</evidence>
<accession>A0AAW1M9K6</accession>
<proteinExistence type="predicted"/>
<evidence type="ECO:0000313" key="3">
    <source>
        <dbReference type="EMBL" id="KAK9743288.1"/>
    </source>
</evidence>
<dbReference type="Proteomes" id="UP001443914">
    <property type="component" value="Unassembled WGS sequence"/>
</dbReference>
<keyword evidence="2" id="KW-0812">Transmembrane</keyword>
<keyword evidence="2" id="KW-0472">Membrane</keyword>
<sequence length="82" mass="8650">MADKAAGAGGEKRPPGNQPGEVLHQRRKLPFCPLRLSIGGALVGFTLGYFVLYSKKKPEATAVDVAKVATGVATPRHTHPSK</sequence>
<reference evidence="3" key="1">
    <citation type="submission" date="2024-03" db="EMBL/GenBank/DDBJ databases">
        <title>WGS assembly of Saponaria officinalis var. Norfolk2.</title>
        <authorList>
            <person name="Jenkins J."/>
            <person name="Shu S."/>
            <person name="Grimwood J."/>
            <person name="Barry K."/>
            <person name="Goodstein D."/>
            <person name="Schmutz J."/>
            <person name="Leebens-Mack J."/>
            <person name="Osbourn A."/>
        </authorList>
    </citation>
    <scope>NUCLEOTIDE SEQUENCE [LARGE SCALE GENOMIC DNA]</scope>
    <source>
        <strain evidence="3">JIC</strain>
    </source>
</reference>
<evidence type="ECO:0000313" key="4">
    <source>
        <dbReference type="Proteomes" id="UP001443914"/>
    </source>
</evidence>
<dbReference type="EMBL" id="JBDFQZ010000003">
    <property type="protein sequence ID" value="KAK9743288.1"/>
    <property type="molecule type" value="Genomic_DNA"/>
</dbReference>
<protein>
    <submittedName>
        <fullName evidence="3">Uncharacterized protein</fullName>
    </submittedName>
</protein>
<keyword evidence="4" id="KW-1185">Reference proteome</keyword>
<evidence type="ECO:0000256" key="2">
    <source>
        <dbReference type="SAM" id="Phobius"/>
    </source>
</evidence>
<comment type="caution">
    <text evidence="3">The sequence shown here is derived from an EMBL/GenBank/DDBJ whole genome shotgun (WGS) entry which is preliminary data.</text>
</comment>
<organism evidence="3 4">
    <name type="scientific">Saponaria officinalis</name>
    <name type="common">Common soapwort</name>
    <name type="synonym">Lychnis saponaria</name>
    <dbReference type="NCBI Taxonomy" id="3572"/>
    <lineage>
        <taxon>Eukaryota</taxon>
        <taxon>Viridiplantae</taxon>
        <taxon>Streptophyta</taxon>
        <taxon>Embryophyta</taxon>
        <taxon>Tracheophyta</taxon>
        <taxon>Spermatophyta</taxon>
        <taxon>Magnoliopsida</taxon>
        <taxon>eudicotyledons</taxon>
        <taxon>Gunneridae</taxon>
        <taxon>Pentapetalae</taxon>
        <taxon>Caryophyllales</taxon>
        <taxon>Caryophyllaceae</taxon>
        <taxon>Caryophylleae</taxon>
        <taxon>Saponaria</taxon>
    </lineage>
</organism>
<dbReference type="AlphaFoldDB" id="A0AAW1M9K6"/>
<feature type="transmembrane region" description="Helical" evidence="2">
    <location>
        <begin position="34"/>
        <end position="52"/>
    </location>
</feature>
<keyword evidence="2" id="KW-1133">Transmembrane helix</keyword>